<dbReference type="AlphaFoldDB" id="A0A645IJA3"/>
<gene>
    <name evidence="1" type="ORF">SDC9_199010</name>
</gene>
<dbReference type="EMBL" id="VSSQ01116401">
    <property type="protein sequence ID" value="MPN51367.1"/>
    <property type="molecule type" value="Genomic_DNA"/>
</dbReference>
<protein>
    <submittedName>
        <fullName evidence="1">Uncharacterized protein</fullName>
    </submittedName>
</protein>
<proteinExistence type="predicted"/>
<accession>A0A645IJA3</accession>
<comment type="caution">
    <text evidence="1">The sequence shown here is derived from an EMBL/GenBank/DDBJ whole genome shotgun (WGS) entry which is preliminary data.</text>
</comment>
<sequence>MNHHAFFNWRLAGFDFNLILPFPQFHDTQSAVAVGPLQTDVVTQMRHIDILLGQRLQDGQILIDFYFSSVDIHFDSISIYN</sequence>
<reference evidence="1" key="1">
    <citation type="submission" date="2019-08" db="EMBL/GenBank/DDBJ databases">
        <authorList>
            <person name="Kucharzyk K."/>
            <person name="Murdoch R.W."/>
            <person name="Higgins S."/>
            <person name="Loffler F."/>
        </authorList>
    </citation>
    <scope>NUCLEOTIDE SEQUENCE</scope>
</reference>
<name>A0A645IJA3_9ZZZZ</name>
<organism evidence="1">
    <name type="scientific">bioreactor metagenome</name>
    <dbReference type="NCBI Taxonomy" id="1076179"/>
    <lineage>
        <taxon>unclassified sequences</taxon>
        <taxon>metagenomes</taxon>
        <taxon>ecological metagenomes</taxon>
    </lineage>
</organism>
<evidence type="ECO:0000313" key="1">
    <source>
        <dbReference type="EMBL" id="MPN51367.1"/>
    </source>
</evidence>